<protein>
    <recommendedName>
        <fullName evidence="3">Peptidase aspartic putative domain-containing protein</fullName>
    </recommendedName>
</protein>
<keyword evidence="2" id="KW-1185">Reference proteome</keyword>
<proteinExistence type="predicted"/>
<evidence type="ECO:0000313" key="2">
    <source>
        <dbReference type="Proteomes" id="UP000069940"/>
    </source>
</evidence>
<dbReference type="EnsemblMetazoa" id="AALFPA23_015133.R21930">
    <property type="protein sequence ID" value="AALFPA23_015133.P21930"/>
    <property type="gene ID" value="AALFPA23_015133"/>
</dbReference>
<name>A0ABM1Z4Y7_AEDAL</name>
<sequence>MSNFISKPLAKNLYSRRSPVDVSVAGIGSSTQKISSAITATIESGDRTISIKLQFLVLKQLSSDLPTMPIDISAWKLPNVQLADPQFSVPGSVDPVIGSETYWKLHTGRKISLGEGLPWVVETPFGWAVTGPASRSATCIPRLCYLSTADDRLKAALHKLWDMETTPSTPVRSSEENRLEELYAATTTRDTTGRYIVRLPRTEERRWVSNAQEELKDDPPEDLVIQPFTACKMSRRSPRSVFFWIRRPSTSESS</sequence>
<evidence type="ECO:0000313" key="1">
    <source>
        <dbReference type="EnsemblMetazoa" id="AALFPA23_015133.P21930"/>
    </source>
</evidence>
<accession>A0ABM1Z4Y7</accession>
<dbReference type="RefSeq" id="XP_019552200.1">
    <property type="nucleotide sequence ID" value="XM_019696655.1"/>
</dbReference>
<dbReference type="GeneID" id="109422011"/>
<reference evidence="2" key="1">
    <citation type="journal article" date="2015" name="Proc. Natl. Acad. Sci. U.S.A.">
        <title>Genome sequence of the Asian Tiger mosquito, Aedes albopictus, reveals insights into its biology, genetics, and evolution.</title>
        <authorList>
            <person name="Chen X.G."/>
            <person name="Jiang X."/>
            <person name="Gu J."/>
            <person name="Xu M."/>
            <person name="Wu Y."/>
            <person name="Deng Y."/>
            <person name="Zhang C."/>
            <person name="Bonizzoni M."/>
            <person name="Dermauw W."/>
            <person name="Vontas J."/>
            <person name="Armbruster P."/>
            <person name="Huang X."/>
            <person name="Yang Y."/>
            <person name="Zhang H."/>
            <person name="He W."/>
            <person name="Peng H."/>
            <person name="Liu Y."/>
            <person name="Wu K."/>
            <person name="Chen J."/>
            <person name="Lirakis M."/>
            <person name="Topalis P."/>
            <person name="Van Leeuwen T."/>
            <person name="Hall A.B."/>
            <person name="Jiang X."/>
            <person name="Thorpe C."/>
            <person name="Mueller R.L."/>
            <person name="Sun C."/>
            <person name="Waterhouse R.M."/>
            <person name="Yan G."/>
            <person name="Tu Z.J."/>
            <person name="Fang X."/>
            <person name="James A.A."/>
        </authorList>
    </citation>
    <scope>NUCLEOTIDE SEQUENCE [LARGE SCALE GENOMIC DNA]</scope>
    <source>
        <strain evidence="2">Foshan</strain>
    </source>
</reference>
<organism evidence="1 2">
    <name type="scientific">Aedes albopictus</name>
    <name type="common">Asian tiger mosquito</name>
    <name type="synonym">Stegomyia albopicta</name>
    <dbReference type="NCBI Taxonomy" id="7160"/>
    <lineage>
        <taxon>Eukaryota</taxon>
        <taxon>Metazoa</taxon>
        <taxon>Ecdysozoa</taxon>
        <taxon>Arthropoda</taxon>
        <taxon>Hexapoda</taxon>
        <taxon>Insecta</taxon>
        <taxon>Pterygota</taxon>
        <taxon>Neoptera</taxon>
        <taxon>Endopterygota</taxon>
        <taxon>Diptera</taxon>
        <taxon>Nematocera</taxon>
        <taxon>Culicoidea</taxon>
        <taxon>Culicidae</taxon>
        <taxon>Culicinae</taxon>
        <taxon>Aedini</taxon>
        <taxon>Aedes</taxon>
        <taxon>Stegomyia</taxon>
    </lineage>
</organism>
<dbReference type="Proteomes" id="UP000069940">
    <property type="component" value="Unassembled WGS sequence"/>
</dbReference>
<evidence type="ECO:0008006" key="3">
    <source>
        <dbReference type="Google" id="ProtNLM"/>
    </source>
</evidence>
<reference evidence="1" key="2">
    <citation type="submission" date="2025-05" db="UniProtKB">
        <authorList>
            <consortium name="EnsemblMetazoa"/>
        </authorList>
    </citation>
    <scope>IDENTIFICATION</scope>
    <source>
        <strain evidence="1">Foshan</strain>
    </source>
</reference>